<keyword evidence="2" id="KW-1185">Reference proteome</keyword>
<evidence type="ECO:0000313" key="1">
    <source>
        <dbReference type="EMBL" id="KAE8007895.1"/>
    </source>
</evidence>
<accession>A0A5N6QLB5</accession>
<dbReference type="Proteomes" id="UP000327013">
    <property type="component" value="Chromosome 2"/>
</dbReference>
<reference evidence="1 2" key="1">
    <citation type="submission" date="2019-06" db="EMBL/GenBank/DDBJ databases">
        <title>A chromosomal-level reference genome of Carpinus fangiana (Coryloideae, Betulaceae).</title>
        <authorList>
            <person name="Yang X."/>
            <person name="Wang Z."/>
            <person name="Zhang L."/>
            <person name="Hao G."/>
            <person name="Liu J."/>
            <person name="Yang Y."/>
        </authorList>
    </citation>
    <scope>NUCLEOTIDE SEQUENCE [LARGE SCALE GENOMIC DNA]</scope>
    <source>
        <strain evidence="1">Cfa_2016G</strain>
        <tissue evidence="1">Leaf</tissue>
    </source>
</reference>
<name>A0A5N6QLB5_9ROSI</name>
<dbReference type="OrthoDB" id="690068at2759"/>
<dbReference type="EMBL" id="CM017322">
    <property type="protein sequence ID" value="KAE8007895.1"/>
    <property type="molecule type" value="Genomic_DNA"/>
</dbReference>
<organism evidence="1 2">
    <name type="scientific">Carpinus fangiana</name>
    <dbReference type="NCBI Taxonomy" id="176857"/>
    <lineage>
        <taxon>Eukaryota</taxon>
        <taxon>Viridiplantae</taxon>
        <taxon>Streptophyta</taxon>
        <taxon>Embryophyta</taxon>
        <taxon>Tracheophyta</taxon>
        <taxon>Spermatophyta</taxon>
        <taxon>Magnoliopsida</taxon>
        <taxon>eudicotyledons</taxon>
        <taxon>Gunneridae</taxon>
        <taxon>Pentapetalae</taxon>
        <taxon>rosids</taxon>
        <taxon>fabids</taxon>
        <taxon>Fagales</taxon>
        <taxon>Betulaceae</taxon>
        <taxon>Carpinus</taxon>
    </lineage>
</organism>
<proteinExistence type="predicted"/>
<protein>
    <submittedName>
        <fullName evidence="1">Uncharacterized protein</fullName>
    </submittedName>
</protein>
<evidence type="ECO:0000313" key="2">
    <source>
        <dbReference type="Proteomes" id="UP000327013"/>
    </source>
</evidence>
<gene>
    <name evidence="1" type="ORF">FH972_004452</name>
</gene>
<sequence length="55" mass="6052">MQKKDPMPPNSNSNLMNFFHFSRPAALVKANLENIGLMAALGLSSMERMASKEKG</sequence>
<dbReference type="AlphaFoldDB" id="A0A5N6QLB5"/>